<dbReference type="SUPFAM" id="SSF54909">
    <property type="entry name" value="Dimeric alpha+beta barrel"/>
    <property type="match status" value="1"/>
</dbReference>
<evidence type="ECO:0000259" key="1">
    <source>
        <dbReference type="PROSITE" id="PS51725"/>
    </source>
</evidence>
<dbReference type="Proteomes" id="UP000249340">
    <property type="component" value="Chromosome"/>
</dbReference>
<feature type="domain" description="ABM" evidence="1">
    <location>
        <begin position="15"/>
        <end position="103"/>
    </location>
</feature>
<dbReference type="InterPro" id="IPR011008">
    <property type="entry name" value="Dimeric_a/b-barrel"/>
</dbReference>
<protein>
    <submittedName>
        <fullName evidence="2">Antibiotic biosynthesis monooxygenase</fullName>
    </submittedName>
</protein>
<keyword evidence="2" id="KW-0560">Oxidoreductase</keyword>
<proteinExistence type="predicted"/>
<gene>
    <name evidence="2" type="ORF">C7M71_029180</name>
</gene>
<dbReference type="RefSeq" id="WP_111490769.1">
    <property type="nucleotide sequence ID" value="NZ_CP031264.1"/>
</dbReference>
<dbReference type="Pfam" id="PF03992">
    <property type="entry name" value="ABM"/>
    <property type="match status" value="1"/>
</dbReference>
<keyword evidence="2" id="KW-0503">Monooxygenase</keyword>
<dbReference type="AlphaFoldDB" id="A0A345T4E1"/>
<dbReference type="GO" id="GO:0004497">
    <property type="term" value="F:monooxygenase activity"/>
    <property type="evidence" value="ECO:0007669"/>
    <property type="project" value="UniProtKB-KW"/>
</dbReference>
<dbReference type="KEGG" id="stri:C7M71_029180"/>
<dbReference type="EMBL" id="CP031264">
    <property type="protein sequence ID" value="AXI80846.1"/>
    <property type="molecule type" value="Genomic_DNA"/>
</dbReference>
<dbReference type="InterPro" id="IPR007138">
    <property type="entry name" value="ABM_dom"/>
</dbReference>
<evidence type="ECO:0000313" key="2">
    <source>
        <dbReference type="EMBL" id="AXI80846.1"/>
    </source>
</evidence>
<accession>A0A345T4E1</accession>
<evidence type="ECO:0000313" key="3">
    <source>
        <dbReference type="Proteomes" id="UP000249340"/>
    </source>
</evidence>
<dbReference type="OrthoDB" id="4304335at2"/>
<name>A0A345T4E1_9ACTN</name>
<dbReference type="PROSITE" id="PS51725">
    <property type="entry name" value="ABM"/>
    <property type="match status" value="1"/>
</dbReference>
<organism evidence="2 3">
    <name type="scientific">Peterkaempfera bronchialis</name>
    <dbReference type="NCBI Taxonomy" id="2126346"/>
    <lineage>
        <taxon>Bacteria</taxon>
        <taxon>Bacillati</taxon>
        <taxon>Actinomycetota</taxon>
        <taxon>Actinomycetes</taxon>
        <taxon>Kitasatosporales</taxon>
        <taxon>Streptomycetaceae</taxon>
        <taxon>Peterkaempfera</taxon>
    </lineage>
</organism>
<reference evidence="3" key="1">
    <citation type="submission" date="2018-07" db="EMBL/GenBank/DDBJ databases">
        <title>Streptacidiphilus bronchialis DSM 106435 chromosome.</title>
        <authorList>
            <person name="Batra D."/>
            <person name="Gulvik C.A."/>
        </authorList>
    </citation>
    <scope>NUCLEOTIDE SEQUENCE [LARGE SCALE GENOMIC DNA]</scope>
    <source>
        <strain evidence="3">DSM 106435</strain>
    </source>
</reference>
<dbReference type="Gene3D" id="3.30.70.100">
    <property type="match status" value="1"/>
</dbReference>
<sequence length="118" mass="13466">MTTVQYGRPRTHEKLRVLFLIRLAEGGREGFLSAYESIRHSVADVPGHILDQLGAPVDDSRQWVITSEWETPEHFFAWQQSEEHRALVAPMGAWIEKAESLRFRVVEETPDPAAGGRR</sequence>
<keyword evidence="3" id="KW-1185">Reference proteome</keyword>